<dbReference type="InterPro" id="IPR035906">
    <property type="entry name" value="MetI-like_sf"/>
</dbReference>
<evidence type="ECO:0000313" key="9">
    <source>
        <dbReference type="EMBL" id="SME99401.1"/>
    </source>
</evidence>
<protein>
    <submittedName>
        <fullName evidence="9">Peptide/nickel transport system permease protein</fullName>
    </submittedName>
</protein>
<organism evidence="9 10">
    <name type="scientific">Xaviernesmea oryzae</name>
    <dbReference type="NCBI Taxonomy" id="464029"/>
    <lineage>
        <taxon>Bacteria</taxon>
        <taxon>Pseudomonadati</taxon>
        <taxon>Pseudomonadota</taxon>
        <taxon>Alphaproteobacteria</taxon>
        <taxon>Hyphomicrobiales</taxon>
        <taxon>Rhizobiaceae</taxon>
        <taxon>Rhizobium/Agrobacterium group</taxon>
        <taxon>Xaviernesmea</taxon>
    </lineage>
</organism>
<dbReference type="Pfam" id="PF00528">
    <property type="entry name" value="BPD_transp_1"/>
    <property type="match status" value="1"/>
</dbReference>
<dbReference type="InterPro" id="IPR000515">
    <property type="entry name" value="MetI-like"/>
</dbReference>
<dbReference type="InterPro" id="IPR045621">
    <property type="entry name" value="BPD_transp_1_N"/>
</dbReference>
<dbReference type="STRING" id="464029.SAMN02982989_0560"/>
<dbReference type="Proteomes" id="UP000192903">
    <property type="component" value="Unassembled WGS sequence"/>
</dbReference>
<dbReference type="PANTHER" id="PTHR43163">
    <property type="entry name" value="DIPEPTIDE TRANSPORT SYSTEM PERMEASE PROTEIN DPPB-RELATED"/>
    <property type="match status" value="1"/>
</dbReference>
<keyword evidence="6 7" id="KW-0472">Membrane</keyword>
<evidence type="ECO:0000256" key="2">
    <source>
        <dbReference type="ARBA" id="ARBA00022448"/>
    </source>
</evidence>
<evidence type="ECO:0000256" key="7">
    <source>
        <dbReference type="RuleBase" id="RU363032"/>
    </source>
</evidence>
<accession>A0A1X7CMG2</accession>
<feature type="transmembrane region" description="Helical" evidence="7">
    <location>
        <begin position="24"/>
        <end position="49"/>
    </location>
</feature>
<feature type="transmembrane region" description="Helical" evidence="7">
    <location>
        <begin position="154"/>
        <end position="178"/>
    </location>
</feature>
<evidence type="ECO:0000259" key="8">
    <source>
        <dbReference type="PROSITE" id="PS50928"/>
    </source>
</evidence>
<dbReference type="AlphaFoldDB" id="A0A1X7CMG2"/>
<dbReference type="GO" id="GO:0055085">
    <property type="term" value="P:transmembrane transport"/>
    <property type="evidence" value="ECO:0007669"/>
    <property type="project" value="InterPro"/>
</dbReference>
<evidence type="ECO:0000256" key="4">
    <source>
        <dbReference type="ARBA" id="ARBA00022692"/>
    </source>
</evidence>
<reference evidence="10" key="1">
    <citation type="submission" date="2017-04" db="EMBL/GenBank/DDBJ databases">
        <authorList>
            <person name="Varghese N."/>
            <person name="Submissions S."/>
        </authorList>
    </citation>
    <scope>NUCLEOTIDE SEQUENCE [LARGE SCALE GENOMIC DNA]</scope>
    <source>
        <strain evidence="10">B4P</strain>
    </source>
</reference>
<evidence type="ECO:0000256" key="5">
    <source>
        <dbReference type="ARBA" id="ARBA00022989"/>
    </source>
</evidence>
<evidence type="ECO:0000313" key="10">
    <source>
        <dbReference type="Proteomes" id="UP000192903"/>
    </source>
</evidence>
<comment type="subcellular location">
    <subcellularLocation>
        <location evidence="1 7">Cell membrane</location>
        <topology evidence="1 7">Multi-pass membrane protein</topology>
    </subcellularLocation>
</comment>
<keyword evidence="2 7" id="KW-0813">Transport</keyword>
<dbReference type="SUPFAM" id="SSF161098">
    <property type="entry name" value="MetI-like"/>
    <property type="match status" value="1"/>
</dbReference>
<gene>
    <name evidence="9" type="ORF">SAMN02982989_0560</name>
</gene>
<feature type="transmembrane region" description="Helical" evidence="7">
    <location>
        <begin position="120"/>
        <end position="142"/>
    </location>
</feature>
<proteinExistence type="inferred from homology"/>
<dbReference type="Gene3D" id="1.10.3720.10">
    <property type="entry name" value="MetI-like"/>
    <property type="match status" value="1"/>
</dbReference>
<feature type="transmembrane region" description="Helical" evidence="7">
    <location>
        <begin position="274"/>
        <end position="300"/>
    </location>
</feature>
<dbReference type="EMBL" id="FXAF01000001">
    <property type="protein sequence ID" value="SME99401.1"/>
    <property type="molecule type" value="Genomic_DNA"/>
</dbReference>
<feature type="domain" description="ABC transmembrane type-1" evidence="8">
    <location>
        <begin position="114"/>
        <end position="339"/>
    </location>
</feature>
<sequence>MRPDPFPDIVIRGKRMFATIAKLLVKRVLTAIPILLIVSALLFCILRILPVDPAAMSLPPNATVEEVEAMRTEMGLDRPLYEQYGIWLGKLLEGDVGRSIHFRQDVTSLIGSTLPATIELAVIAMVVATIFGLAGGLFLFYVRGTRAEAVMDFFSILLLSLPEFLWSLFLLLIFGVFFEVLPFTGRLSPGFERPVVTGFLLIDSLVTGNISTFFNALQHMILPCLALGIALSPSLMRVLRSSLLDAYQDDYIQQARLRGLSEKRILIRHGLKNAILPTLSLMGVQFGFLFGGTLLVEIIYSYPGMGNLMVDAIRNADLPIIQGAGLTYCIAVLVISIVVDSLYLILNPKLRVR</sequence>
<dbReference type="GO" id="GO:0005886">
    <property type="term" value="C:plasma membrane"/>
    <property type="evidence" value="ECO:0007669"/>
    <property type="project" value="UniProtKB-SubCell"/>
</dbReference>
<dbReference type="PANTHER" id="PTHR43163:SF6">
    <property type="entry name" value="DIPEPTIDE TRANSPORT SYSTEM PERMEASE PROTEIN DPPB-RELATED"/>
    <property type="match status" value="1"/>
</dbReference>
<dbReference type="PROSITE" id="PS50928">
    <property type="entry name" value="ABC_TM1"/>
    <property type="match status" value="1"/>
</dbReference>
<evidence type="ECO:0000256" key="1">
    <source>
        <dbReference type="ARBA" id="ARBA00004651"/>
    </source>
</evidence>
<keyword evidence="10" id="KW-1185">Reference proteome</keyword>
<keyword evidence="5 7" id="KW-1133">Transmembrane helix</keyword>
<dbReference type="CDD" id="cd06261">
    <property type="entry name" value="TM_PBP2"/>
    <property type="match status" value="1"/>
</dbReference>
<keyword evidence="4 7" id="KW-0812">Transmembrane</keyword>
<name>A0A1X7CMG2_9HYPH</name>
<keyword evidence="3" id="KW-1003">Cell membrane</keyword>
<feature type="transmembrane region" description="Helical" evidence="7">
    <location>
        <begin position="320"/>
        <end position="346"/>
    </location>
</feature>
<evidence type="ECO:0000256" key="6">
    <source>
        <dbReference type="ARBA" id="ARBA00023136"/>
    </source>
</evidence>
<evidence type="ECO:0000256" key="3">
    <source>
        <dbReference type="ARBA" id="ARBA00022475"/>
    </source>
</evidence>
<dbReference type="Pfam" id="PF19300">
    <property type="entry name" value="BPD_transp_1_N"/>
    <property type="match status" value="1"/>
</dbReference>
<comment type="similarity">
    <text evidence="7">Belongs to the binding-protein-dependent transport system permease family.</text>
</comment>